<dbReference type="InterPro" id="IPR023286">
    <property type="entry name" value="ABATE_dom_sf"/>
</dbReference>
<sequence length="176" mass="19386">MDKRPLTGEPVALDLVNTRWPEHGVLRDHLAEPGHVGGWLAEHGLAAAPTAEEAGGSEAVGAALIVVREAIRAALEQADFGPVSAVLDRGRLRLGIDRDGPVEHVEVDEPAWYAAWQIARAYTELVRTADPARIRRCANPECTLWFHDVSRNGRRRWCSMTGCGNRAKARAHYARR</sequence>
<keyword evidence="3" id="KW-1185">Reference proteome</keyword>
<reference evidence="2 3" key="1">
    <citation type="submission" date="2024-06" db="EMBL/GenBank/DDBJ databases">
        <title>The Natural Products Discovery Center: Release of the First 8490 Sequenced Strains for Exploring Actinobacteria Biosynthetic Diversity.</title>
        <authorList>
            <person name="Kalkreuter E."/>
            <person name="Kautsar S.A."/>
            <person name="Yang D."/>
            <person name="Bader C.D."/>
            <person name="Teijaro C.N."/>
            <person name="Fluegel L."/>
            <person name="Davis C.M."/>
            <person name="Simpson J.R."/>
            <person name="Lauterbach L."/>
            <person name="Steele A.D."/>
            <person name="Gui C."/>
            <person name="Meng S."/>
            <person name="Li G."/>
            <person name="Viehrig K."/>
            <person name="Ye F."/>
            <person name="Su P."/>
            <person name="Kiefer A.F."/>
            <person name="Nichols A."/>
            <person name="Cepeda A.J."/>
            <person name="Yan W."/>
            <person name="Fan B."/>
            <person name="Jiang Y."/>
            <person name="Adhikari A."/>
            <person name="Zheng C.-J."/>
            <person name="Schuster L."/>
            <person name="Cowan T.M."/>
            <person name="Smanski M.J."/>
            <person name="Chevrette M.G."/>
            <person name="De Carvalho L.P.S."/>
            <person name="Shen B."/>
        </authorList>
    </citation>
    <scope>NUCLEOTIDE SEQUENCE [LARGE SCALE GENOMIC DNA]</scope>
    <source>
        <strain evidence="2 3">NPDC048946</strain>
    </source>
</reference>
<dbReference type="SUPFAM" id="SSF160904">
    <property type="entry name" value="Jann2411-like"/>
    <property type="match status" value="1"/>
</dbReference>
<gene>
    <name evidence="2" type="ORF">AB0C36_10830</name>
</gene>
<evidence type="ECO:0000313" key="2">
    <source>
        <dbReference type="EMBL" id="MEU8133994.1"/>
    </source>
</evidence>
<dbReference type="Proteomes" id="UP001551482">
    <property type="component" value="Unassembled WGS sequence"/>
</dbReference>
<feature type="domain" description="Zinc finger CGNR" evidence="1">
    <location>
        <begin position="133"/>
        <end position="176"/>
    </location>
</feature>
<evidence type="ECO:0000313" key="3">
    <source>
        <dbReference type="Proteomes" id="UP001551482"/>
    </source>
</evidence>
<dbReference type="RefSeq" id="WP_358352294.1">
    <property type="nucleotide sequence ID" value="NZ_JBEZFP010000020.1"/>
</dbReference>
<dbReference type="PANTHER" id="PTHR35525">
    <property type="entry name" value="BLL6575 PROTEIN"/>
    <property type="match status" value="1"/>
</dbReference>
<dbReference type="Pfam" id="PF11706">
    <property type="entry name" value="zf-CGNR"/>
    <property type="match status" value="1"/>
</dbReference>
<dbReference type="Pfam" id="PF07336">
    <property type="entry name" value="ABATE"/>
    <property type="match status" value="1"/>
</dbReference>
<accession>A0ABV3DE25</accession>
<dbReference type="InterPro" id="IPR021005">
    <property type="entry name" value="Znf_CGNR"/>
</dbReference>
<organism evidence="2 3">
    <name type="scientific">Streptodolium elevatio</name>
    <dbReference type="NCBI Taxonomy" id="3157996"/>
    <lineage>
        <taxon>Bacteria</taxon>
        <taxon>Bacillati</taxon>
        <taxon>Actinomycetota</taxon>
        <taxon>Actinomycetes</taxon>
        <taxon>Kitasatosporales</taxon>
        <taxon>Streptomycetaceae</taxon>
        <taxon>Streptodolium</taxon>
    </lineage>
</organism>
<dbReference type="PANTHER" id="PTHR35525:SF3">
    <property type="entry name" value="BLL6575 PROTEIN"/>
    <property type="match status" value="1"/>
</dbReference>
<evidence type="ECO:0000259" key="1">
    <source>
        <dbReference type="Pfam" id="PF11706"/>
    </source>
</evidence>
<dbReference type="EMBL" id="JBEZFP010000020">
    <property type="protein sequence ID" value="MEU8133994.1"/>
    <property type="molecule type" value="Genomic_DNA"/>
</dbReference>
<dbReference type="Gene3D" id="1.10.3300.10">
    <property type="entry name" value="Jann2411-like domain"/>
    <property type="match status" value="1"/>
</dbReference>
<protein>
    <submittedName>
        <fullName evidence="2">CGNR zinc finger domain-containing protein</fullName>
    </submittedName>
</protein>
<comment type="caution">
    <text evidence="2">The sequence shown here is derived from an EMBL/GenBank/DDBJ whole genome shotgun (WGS) entry which is preliminary data.</text>
</comment>
<name>A0ABV3DE25_9ACTN</name>
<proteinExistence type="predicted"/>
<dbReference type="InterPro" id="IPR010852">
    <property type="entry name" value="ABATE"/>
</dbReference>